<dbReference type="AlphaFoldDB" id="A0A0C3AQL3"/>
<proteinExistence type="predicted"/>
<dbReference type="EMBL" id="KN822014">
    <property type="protein sequence ID" value="KIM67237.1"/>
    <property type="molecule type" value="Genomic_DNA"/>
</dbReference>
<dbReference type="SUPFAM" id="SSF52833">
    <property type="entry name" value="Thioredoxin-like"/>
    <property type="match status" value="1"/>
</dbReference>
<dbReference type="Gene3D" id="3.40.30.10">
    <property type="entry name" value="Glutaredoxin"/>
    <property type="match status" value="1"/>
</dbReference>
<dbReference type="OrthoDB" id="414243at2759"/>
<sequence>MSMDYDFHLVYFPVRGRIEPILLRLTDSGVPFRLEEIPTATWMQWKKLHQITPDNFPFSGVPVLRTKDRSSGDGRKELVLGEVSAILTFLDEVLAGSVRRQFLGCRNVVLICISNRRKPYRSMRESESK</sequence>
<feature type="domain" description="GST N-terminal" evidence="1">
    <location>
        <begin position="5"/>
        <end position="98"/>
    </location>
</feature>
<dbReference type="Proteomes" id="UP000053989">
    <property type="component" value="Unassembled WGS sequence"/>
</dbReference>
<evidence type="ECO:0000313" key="2">
    <source>
        <dbReference type="EMBL" id="KIM67237.1"/>
    </source>
</evidence>
<organism evidence="2 3">
    <name type="scientific">Scleroderma citrinum Foug A</name>
    <dbReference type="NCBI Taxonomy" id="1036808"/>
    <lineage>
        <taxon>Eukaryota</taxon>
        <taxon>Fungi</taxon>
        <taxon>Dikarya</taxon>
        <taxon>Basidiomycota</taxon>
        <taxon>Agaricomycotina</taxon>
        <taxon>Agaricomycetes</taxon>
        <taxon>Agaricomycetidae</taxon>
        <taxon>Boletales</taxon>
        <taxon>Sclerodermatineae</taxon>
        <taxon>Sclerodermataceae</taxon>
        <taxon>Scleroderma</taxon>
    </lineage>
</organism>
<dbReference type="STRING" id="1036808.A0A0C3AQL3"/>
<accession>A0A0C3AQL3</accession>
<protein>
    <recommendedName>
        <fullName evidence="1">GST N-terminal domain-containing protein</fullName>
    </recommendedName>
</protein>
<dbReference type="InParanoid" id="A0A0C3AQL3"/>
<dbReference type="HOGENOM" id="CLU_1950080_0_0_1"/>
<evidence type="ECO:0000259" key="1">
    <source>
        <dbReference type="PROSITE" id="PS50404"/>
    </source>
</evidence>
<reference evidence="3" key="2">
    <citation type="submission" date="2015-01" db="EMBL/GenBank/DDBJ databases">
        <title>Evolutionary Origins and Diversification of the Mycorrhizal Mutualists.</title>
        <authorList>
            <consortium name="DOE Joint Genome Institute"/>
            <consortium name="Mycorrhizal Genomics Consortium"/>
            <person name="Kohler A."/>
            <person name="Kuo A."/>
            <person name="Nagy L.G."/>
            <person name="Floudas D."/>
            <person name="Copeland A."/>
            <person name="Barry K.W."/>
            <person name="Cichocki N."/>
            <person name="Veneault-Fourrey C."/>
            <person name="LaButti K."/>
            <person name="Lindquist E.A."/>
            <person name="Lipzen A."/>
            <person name="Lundell T."/>
            <person name="Morin E."/>
            <person name="Murat C."/>
            <person name="Riley R."/>
            <person name="Ohm R."/>
            <person name="Sun H."/>
            <person name="Tunlid A."/>
            <person name="Henrissat B."/>
            <person name="Grigoriev I.V."/>
            <person name="Hibbett D.S."/>
            <person name="Martin F."/>
        </authorList>
    </citation>
    <scope>NUCLEOTIDE SEQUENCE [LARGE SCALE GENOMIC DNA]</scope>
    <source>
        <strain evidence="3">Foug A</strain>
    </source>
</reference>
<dbReference type="PROSITE" id="PS50404">
    <property type="entry name" value="GST_NTER"/>
    <property type="match status" value="1"/>
</dbReference>
<reference evidence="2 3" key="1">
    <citation type="submission" date="2014-04" db="EMBL/GenBank/DDBJ databases">
        <authorList>
            <consortium name="DOE Joint Genome Institute"/>
            <person name="Kuo A."/>
            <person name="Kohler A."/>
            <person name="Nagy L.G."/>
            <person name="Floudas D."/>
            <person name="Copeland A."/>
            <person name="Barry K.W."/>
            <person name="Cichocki N."/>
            <person name="Veneault-Fourrey C."/>
            <person name="LaButti K."/>
            <person name="Lindquist E.A."/>
            <person name="Lipzen A."/>
            <person name="Lundell T."/>
            <person name="Morin E."/>
            <person name="Murat C."/>
            <person name="Sun H."/>
            <person name="Tunlid A."/>
            <person name="Henrissat B."/>
            <person name="Grigoriev I.V."/>
            <person name="Hibbett D.S."/>
            <person name="Martin F."/>
            <person name="Nordberg H.P."/>
            <person name="Cantor M.N."/>
            <person name="Hua S.X."/>
        </authorList>
    </citation>
    <scope>NUCLEOTIDE SEQUENCE [LARGE SCALE GENOMIC DNA]</scope>
    <source>
        <strain evidence="2 3">Foug A</strain>
    </source>
</reference>
<gene>
    <name evidence="2" type="ORF">SCLCIDRAFT_108791</name>
</gene>
<evidence type="ECO:0000313" key="3">
    <source>
        <dbReference type="Proteomes" id="UP000053989"/>
    </source>
</evidence>
<keyword evidence="3" id="KW-1185">Reference proteome</keyword>
<dbReference type="InterPro" id="IPR004045">
    <property type="entry name" value="Glutathione_S-Trfase_N"/>
</dbReference>
<dbReference type="InterPro" id="IPR036249">
    <property type="entry name" value="Thioredoxin-like_sf"/>
</dbReference>
<name>A0A0C3AQL3_9AGAM</name>